<dbReference type="GO" id="GO:0030170">
    <property type="term" value="F:pyridoxal phosphate binding"/>
    <property type="evidence" value="ECO:0007669"/>
    <property type="project" value="TreeGrafter"/>
</dbReference>
<evidence type="ECO:0000256" key="4">
    <source>
        <dbReference type="ARBA" id="ARBA00022898"/>
    </source>
</evidence>
<evidence type="ECO:0000313" key="8">
    <source>
        <dbReference type="Proteomes" id="UP000194218"/>
    </source>
</evidence>
<dbReference type="GO" id="GO:0008483">
    <property type="term" value="F:transaminase activity"/>
    <property type="evidence" value="ECO:0007669"/>
    <property type="project" value="UniProtKB-KW"/>
</dbReference>
<keyword evidence="2" id="KW-0032">Aminotransferase</keyword>
<comment type="cofactor">
    <cofactor evidence="1">
        <name>pyridoxal 5'-phosphate</name>
        <dbReference type="ChEBI" id="CHEBI:597326"/>
    </cofactor>
</comment>
<evidence type="ECO:0000256" key="1">
    <source>
        <dbReference type="ARBA" id="ARBA00001933"/>
    </source>
</evidence>
<evidence type="ECO:0000256" key="3">
    <source>
        <dbReference type="ARBA" id="ARBA00022679"/>
    </source>
</evidence>
<name>A0A1W7CWM3_9ACTN</name>
<dbReference type="PANTHER" id="PTHR30244:SF34">
    <property type="entry name" value="DTDP-4-AMINO-4,6-DIDEOXYGALACTOSE TRANSAMINASE"/>
    <property type="match status" value="1"/>
</dbReference>
<sequence>MAGRCPTAEGNGSEPMAPISTTSRAFGTRAQMSSLNAAIGLAQLPYFPRAERTRKALWLAYAAALRDIDGVTLVDVDIEHAVPHLCAVRVRTGRNAVFRTLRQRGIGVGTHYPPNHTQPAFHPWYRPLPSTERTGREILTLPFHQHLTERDIERVTAELRRAITTAGADR</sequence>
<evidence type="ECO:0008006" key="9">
    <source>
        <dbReference type="Google" id="ProtNLM"/>
    </source>
</evidence>
<dbReference type="EMBL" id="CP021121">
    <property type="protein sequence ID" value="ARQ69201.1"/>
    <property type="molecule type" value="Genomic_DNA"/>
</dbReference>
<dbReference type="KEGG" id="smao:CAG99_10295"/>
<gene>
    <name evidence="7" type="ORF">CAG99_10295</name>
</gene>
<dbReference type="AlphaFoldDB" id="A0A1W7CWM3"/>
<keyword evidence="8" id="KW-1185">Reference proteome</keyword>
<dbReference type="PANTHER" id="PTHR30244">
    <property type="entry name" value="TRANSAMINASE"/>
    <property type="match status" value="1"/>
</dbReference>
<reference evidence="7 8" key="1">
    <citation type="submission" date="2017-05" db="EMBL/GenBank/DDBJ databases">
        <title>Complete genome sequence of Streptomyces sp. SCSIO 03032 revealed the diverse biosynthetic pathways for its bioactive secondary metabolites.</title>
        <authorList>
            <person name="Ma L."/>
            <person name="Zhu Y."/>
            <person name="Zhang W."/>
            <person name="Zhang G."/>
            <person name="Tian X."/>
            <person name="Zhang S."/>
            <person name="Zhang C."/>
        </authorList>
    </citation>
    <scope>NUCLEOTIDE SEQUENCE [LARGE SCALE GENOMIC DNA]</scope>
    <source>
        <strain evidence="7 8">SCSIO 03032</strain>
    </source>
</reference>
<dbReference type="Pfam" id="PF01041">
    <property type="entry name" value="DegT_DnrJ_EryC1"/>
    <property type="match status" value="1"/>
</dbReference>
<dbReference type="InterPro" id="IPR000653">
    <property type="entry name" value="DegT/StrS_aminotransferase"/>
</dbReference>
<dbReference type="OrthoDB" id="5342089at2"/>
<keyword evidence="3" id="KW-0808">Transferase</keyword>
<dbReference type="InterPro" id="IPR015422">
    <property type="entry name" value="PyrdxlP-dep_Trfase_small"/>
</dbReference>
<accession>A0A1W7CWM3</accession>
<dbReference type="GO" id="GO:0000271">
    <property type="term" value="P:polysaccharide biosynthetic process"/>
    <property type="evidence" value="ECO:0007669"/>
    <property type="project" value="TreeGrafter"/>
</dbReference>
<dbReference type="InterPro" id="IPR015424">
    <property type="entry name" value="PyrdxlP-dep_Trfase"/>
</dbReference>
<dbReference type="Proteomes" id="UP000194218">
    <property type="component" value="Chromosome"/>
</dbReference>
<protein>
    <recommendedName>
        <fullName evidence="9">DegT/DnrJ/EryC1/StrS aminotransferase family protein</fullName>
    </recommendedName>
</protein>
<proteinExistence type="inferred from homology"/>
<evidence type="ECO:0000313" key="7">
    <source>
        <dbReference type="EMBL" id="ARQ69201.1"/>
    </source>
</evidence>
<evidence type="ECO:0000256" key="2">
    <source>
        <dbReference type="ARBA" id="ARBA00022576"/>
    </source>
</evidence>
<feature type="region of interest" description="Disordered" evidence="6">
    <location>
        <begin position="1"/>
        <end position="20"/>
    </location>
</feature>
<dbReference type="SUPFAM" id="SSF53383">
    <property type="entry name" value="PLP-dependent transferases"/>
    <property type="match status" value="1"/>
</dbReference>
<keyword evidence="4" id="KW-0663">Pyridoxal phosphate</keyword>
<organism evidence="7 8">
    <name type="scientific">Streptomyces marincola</name>
    <dbReference type="NCBI Taxonomy" id="2878388"/>
    <lineage>
        <taxon>Bacteria</taxon>
        <taxon>Bacillati</taxon>
        <taxon>Actinomycetota</taxon>
        <taxon>Actinomycetes</taxon>
        <taxon>Kitasatosporales</taxon>
        <taxon>Streptomycetaceae</taxon>
        <taxon>Streptomyces</taxon>
    </lineage>
</organism>
<evidence type="ECO:0000256" key="5">
    <source>
        <dbReference type="ARBA" id="ARBA00038398"/>
    </source>
</evidence>
<evidence type="ECO:0000256" key="6">
    <source>
        <dbReference type="SAM" id="MobiDB-lite"/>
    </source>
</evidence>
<dbReference type="Gene3D" id="3.90.1150.10">
    <property type="entry name" value="Aspartate Aminotransferase, domain 1"/>
    <property type="match status" value="1"/>
</dbReference>
<comment type="similarity">
    <text evidence="5">Belongs to the DegT/DnrJ/EryC1 family. L-glutamine:2-deoxy-scyllo-inosose/scyllo-inosose aminotransferase subfamily.</text>
</comment>